<evidence type="ECO:0000256" key="1">
    <source>
        <dbReference type="SAM" id="MobiDB-lite"/>
    </source>
</evidence>
<evidence type="ECO:0000313" key="4">
    <source>
        <dbReference type="Proteomes" id="UP000595446"/>
    </source>
</evidence>
<keyword evidence="4" id="KW-1185">Reference proteome</keyword>
<dbReference type="EMBL" id="AP024237">
    <property type="protein sequence ID" value="BCO37420.1"/>
    <property type="molecule type" value="Genomic_DNA"/>
</dbReference>
<dbReference type="Proteomes" id="UP000595446">
    <property type="component" value="Chromosome"/>
</dbReference>
<dbReference type="AlphaFoldDB" id="A0A7R7GWL2"/>
<dbReference type="InterPro" id="IPR003870">
    <property type="entry name" value="DUF222"/>
</dbReference>
<dbReference type="RefSeq" id="WP_412176934.1">
    <property type="nucleotide sequence ID" value="NZ_AP024237.1"/>
</dbReference>
<protein>
    <recommendedName>
        <fullName evidence="2">DUF222 domain-containing protein</fullName>
    </recommendedName>
</protein>
<evidence type="ECO:0000313" key="3">
    <source>
        <dbReference type="EMBL" id="BCO37420.1"/>
    </source>
</evidence>
<sequence>MRLSTTERFEVSERCERVRRRLPAIEHEVTNRIGREATAEELGGKFAHALAEWLLVTRAEAGRRIGEARDLGPLTGLTGEPLQRVLAATAAAQRKGKIGAGGVAVIRRFYHRLPSWVDAPTAERAESKLAGLGSRFRPDQGRAGYVQRHRRATVCGRHAQPGSRRRFTTSPITPNAAPPTSTT</sequence>
<gene>
    <name evidence="3" type="ORF">MHEC_38530</name>
</gene>
<feature type="domain" description="DUF222" evidence="2">
    <location>
        <begin position="10"/>
        <end position="140"/>
    </location>
</feature>
<dbReference type="Pfam" id="PF02720">
    <property type="entry name" value="DUF222"/>
    <property type="match status" value="1"/>
</dbReference>
<name>A0A7R7GWL2_9MYCO</name>
<organism evidence="3 4">
    <name type="scientific">Mycobacterium heckeshornense</name>
    <dbReference type="NCBI Taxonomy" id="110505"/>
    <lineage>
        <taxon>Bacteria</taxon>
        <taxon>Bacillati</taxon>
        <taxon>Actinomycetota</taxon>
        <taxon>Actinomycetes</taxon>
        <taxon>Mycobacteriales</taxon>
        <taxon>Mycobacteriaceae</taxon>
        <taxon>Mycobacterium</taxon>
    </lineage>
</organism>
<proteinExistence type="predicted"/>
<accession>A0A7R7GWL2</accession>
<feature type="compositionally biased region" description="Polar residues" evidence="1">
    <location>
        <begin position="168"/>
        <end position="183"/>
    </location>
</feature>
<reference evidence="3 4" key="1">
    <citation type="submission" date="2020-12" db="EMBL/GenBank/DDBJ databases">
        <title>Complete genome sequence of Mycobacterium heckeshornense JCM 15655T, closely related to a pathogenic non-tuberculous mycobacterial species Mycobacterium xenopi.</title>
        <authorList>
            <person name="Yoshida M."/>
            <person name="Fukano H."/>
            <person name="Asakura T."/>
            <person name="Suzuki M."/>
            <person name="Hoshino Y."/>
        </authorList>
    </citation>
    <scope>NUCLEOTIDE SEQUENCE [LARGE SCALE GENOMIC DNA]</scope>
    <source>
        <strain evidence="3 4">JCM 15655</strain>
    </source>
</reference>
<feature type="region of interest" description="Disordered" evidence="1">
    <location>
        <begin position="134"/>
        <end position="183"/>
    </location>
</feature>
<evidence type="ECO:0000259" key="2">
    <source>
        <dbReference type="Pfam" id="PF02720"/>
    </source>
</evidence>